<dbReference type="InterPro" id="IPR000192">
    <property type="entry name" value="Aminotrans_V_dom"/>
</dbReference>
<reference evidence="4" key="2">
    <citation type="submission" date="2015-08" db="UniProtKB">
        <authorList>
            <consortium name="WormBaseParasite"/>
        </authorList>
    </citation>
    <scope>IDENTIFICATION</scope>
</reference>
<dbReference type="InterPro" id="IPR015424">
    <property type="entry name" value="PyrdxlP-dep_Trfase"/>
</dbReference>
<name>A0A0K0FQZ8_STRVS</name>
<evidence type="ECO:0000259" key="2">
    <source>
        <dbReference type="PROSITE" id="PS51340"/>
    </source>
</evidence>
<reference evidence="3" key="1">
    <citation type="submission" date="2014-07" db="EMBL/GenBank/DDBJ databases">
        <authorList>
            <person name="Martin A.A"/>
            <person name="De Silva N."/>
        </authorList>
    </citation>
    <scope>NUCLEOTIDE SEQUENCE</scope>
</reference>
<dbReference type="PANTHER" id="PTHR14237">
    <property type="entry name" value="MOLYBDOPTERIN COFACTOR SULFURASE MOSC"/>
    <property type="match status" value="1"/>
</dbReference>
<sequence length="724" mass="82544">MSCNNNLKRVYLDAAGAGIPSEWLLNEIKKIDLSLLSNPHSQSNTSKNTEARISQIRNRILNHFNTTSKDYDVIFTSGTTGSLKLIAETFNFNGTSHKKESLTIDPSSSTFAFLKDSHTSVVGMKRIVNADTIVCNTFEYFENYFNINSTIDNDKIKNLIIITGMSNACGRKYDLKIINKIVLTKNWFVGIDGAALFSCGNINLQEIEADFVVGSFYKIFGLPTGLGFLIVRKRVIPFMDRKLYYGGGTVDVMLCFGEVKPKGNFVERMEDGTINFQGIIMLEKCFDELKYVETIESIGKKTFDISRTAYYMLRSLKYDNGQDLVAFYGWKEICYEKQGPIINFNLQRHDGTIIGFNEVQKMAELFDIDLRSGCFCNVGACINYLNVTDEDIMDTWISGKKKCGDTIDMINGKPLGSIRISFGKWNTLHDIERLKLMLQYCFIEGSKIRKCNYPETVSSSKMVRILRIFLYPIKSGSYCEVERWTVSESGLYKDRILMVVDKNGIPITQKKIPAMCLIKAFFDNHGTLNITDEFGSIKKLCITEKENDIIDKEYMVCSDNRCCMVVGYSDWLGELHPSFGSDSQFIKMTSDNEMTFKNEAPFLVINLASVRVVAEALDMDVENILHRFRSNFVIDLEEPFIEKDIKEIHFPNNTILQKTGDCHRCQMICIDQRNGEKDPNLMITLRNLQQGNSIIFGVYMKMKTKNHTIIHKGEEVLVVFEKNN</sequence>
<dbReference type="SUPFAM" id="SSF50800">
    <property type="entry name" value="PK beta-barrel domain-like"/>
    <property type="match status" value="1"/>
</dbReference>
<dbReference type="Gene3D" id="3.90.1150.10">
    <property type="entry name" value="Aspartate Aminotransferase, domain 1"/>
    <property type="match status" value="1"/>
</dbReference>
<protein>
    <submittedName>
        <fullName evidence="4">Molybdenum cofactor sulfurase (inferred by orthology to a C. elegans protein)</fullName>
    </submittedName>
</protein>
<dbReference type="InterPro" id="IPR005303">
    <property type="entry name" value="MOCOS_middle"/>
</dbReference>
<dbReference type="WBParaSite" id="SVE_1221200.1">
    <property type="protein sequence ID" value="SVE_1221200.1"/>
    <property type="gene ID" value="SVE_1221200"/>
</dbReference>
<dbReference type="InterPro" id="IPR020845">
    <property type="entry name" value="AMP-binding_CS"/>
</dbReference>
<dbReference type="Proteomes" id="UP000035680">
    <property type="component" value="Unassembled WGS sequence"/>
</dbReference>
<accession>A0A0K0FQZ8</accession>
<dbReference type="GO" id="GO:0030170">
    <property type="term" value="F:pyridoxal phosphate binding"/>
    <property type="evidence" value="ECO:0007669"/>
    <property type="project" value="InterPro"/>
</dbReference>
<keyword evidence="1" id="KW-0501">Molybdenum cofactor biosynthesis</keyword>
<dbReference type="PANTHER" id="PTHR14237:SF80">
    <property type="entry name" value="MOLYBDENUM COFACTOR SULFURASE"/>
    <property type="match status" value="1"/>
</dbReference>
<evidence type="ECO:0000313" key="4">
    <source>
        <dbReference type="WBParaSite" id="SVE_1221200.1"/>
    </source>
</evidence>
<organism evidence="3 4">
    <name type="scientific">Strongyloides venezuelensis</name>
    <name type="common">Threadworm</name>
    <dbReference type="NCBI Taxonomy" id="75913"/>
    <lineage>
        <taxon>Eukaryota</taxon>
        <taxon>Metazoa</taxon>
        <taxon>Ecdysozoa</taxon>
        <taxon>Nematoda</taxon>
        <taxon>Chromadorea</taxon>
        <taxon>Rhabditida</taxon>
        <taxon>Tylenchina</taxon>
        <taxon>Panagrolaimomorpha</taxon>
        <taxon>Strongyloidoidea</taxon>
        <taxon>Strongyloididae</taxon>
        <taxon>Strongyloides</taxon>
    </lineage>
</organism>
<proteinExistence type="predicted"/>
<dbReference type="PROSITE" id="PS00455">
    <property type="entry name" value="AMP_BINDING"/>
    <property type="match status" value="1"/>
</dbReference>
<dbReference type="GO" id="GO:0003824">
    <property type="term" value="F:catalytic activity"/>
    <property type="evidence" value="ECO:0007669"/>
    <property type="project" value="InterPro"/>
</dbReference>
<dbReference type="InterPro" id="IPR015422">
    <property type="entry name" value="PyrdxlP-dep_Trfase_small"/>
</dbReference>
<keyword evidence="3" id="KW-1185">Reference proteome</keyword>
<dbReference type="GO" id="GO:0030151">
    <property type="term" value="F:molybdenum ion binding"/>
    <property type="evidence" value="ECO:0007669"/>
    <property type="project" value="InterPro"/>
</dbReference>
<evidence type="ECO:0000256" key="1">
    <source>
        <dbReference type="ARBA" id="ARBA00023150"/>
    </source>
</evidence>
<dbReference type="InterPro" id="IPR015421">
    <property type="entry name" value="PyrdxlP-dep_Trfase_major"/>
</dbReference>
<dbReference type="InterPro" id="IPR011037">
    <property type="entry name" value="Pyrv_Knase-like_insert_dom_sf"/>
</dbReference>
<dbReference type="GO" id="GO:0006777">
    <property type="term" value="P:Mo-molybdopterin cofactor biosynthetic process"/>
    <property type="evidence" value="ECO:0007669"/>
    <property type="project" value="UniProtKB-KW"/>
</dbReference>
<dbReference type="Gene3D" id="3.40.640.10">
    <property type="entry name" value="Type I PLP-dependent aspartate aminotransferase-like (Major domain)"/>
    <property type="match status" value="1"/>
</dbReference>
<dbReference type="Pfam" id="PF00266">
    <property type="entry name" value="Aminotran_5"/>
    <property type="match status" value="1"/>
</dbReference>
<dbReference type="SUPFAM" id="SSF141673">
    <property type="entry name" value="MOSC N-terminal domain-like"/>
    <property type="match status" value="1"/>
</dbReference>
<dbReference type="SUPFAM" id="SSF53383">
    <property type="entry name" value="PLP-dependent transferases"/>
    <property type="match status" value="1"/>
</dbReference>
<evidence type="ECO:0000313" key="3">
    <source>
        <dbReference type="Proteomes" id="UP000035680"/>
    </source>
</evidence>
<dbReference type="PROSITE" id="PS51340">
    <property type="entry name" value="MOSC"/>
    <property type="match status" value="1"/>
</dbReference>
<dbReference type="InterPro" id="IPR005302">
    <property type="entry name" value="MoCF_Sase_C"/>
</dbReference>
<feature type="domain" description="MOSC" evidence="2">
    <location>
        <begin position="569"/>
        <end position="719"/>
    </location>
</feature>
<dbReference type="STRING" id="75913.A0A0K0FQZ8"/>
<dbReference type="AlphaFoldDB" id="A0A0K0FQZ8"/>
<dbReference type="Pfam" id="PF03473">
    <property type="entry name" value="MOSC"/>
    <property type="match status" value="1"/>
</dbReference>
<dbReference type="Pfam" id="PF03476">
    <property type="entry name" value="MOSC_N"/>
    <property type="match status" value="1"/>
</dbReference>